<dbReference type="AlphaFoldDB" id="A0A4Y3QMX0"/>
<evidence type="ECO:0000259" key="4">
    <source>
        <dbReference type="Pfam" id="PF09126"/>
    </source>
</evidence>
<gene>
    <name evidence="5" type="ORF">MTE01_19480</name>
</gene>
<organism evidence="5 6">
    <name type="scientific">Microbacterium testaceum</name>
    <name type="common">Aureobacterium testaceum</name>
    <name type="synonym">Brevibacterium testaceum</name>
    <dbReference type="NCBI Taxonomy" id="2033"/>
    <lineage>
        <taxon>Bacteria</taxon>
        <taxon>Bacillati</taxon>
        <taxon>Actinomycetota</taxon>
        <taxon>Actinomycetes</taxon>
        <taxon>Micrococcales</taxon>
        <taxon>Microbacteriaceae</taxon>
        <taxon>Microbacterium</taxon>
    </lineage>
</organism>
<dbReference type="InterPro" id="IPR015210">
    <property type="entry name" value="NaeI"/>
</dbReference>
<dbReference type="Gene3D" id="3.40.600.10">
    <property type="entry name" value="DNA mismatch repair MutH/Restriction endonuclease, type II"/>
    <property type="match status" value="1"/>
</dbReference>
<name>A0A4Y3QMX0_MICTE</name>
<proteinExistence type="predicted"/>
<evidence type="ECO:0000313" key="6">
    <source>
        <dbReference type="Proteomes" id="UP000319525"/>
    </source>
</evidence>
<evidence type="ECO:0000256" key="1">
    <source>
        <dbReference type="ARBA" id="ARBA00022722"/>
    </source>
</evidence>
<dbReference type="GO" id="GO:0009036">
    <property type="term" value="F:type II site-specific deoxyribonuclease activity"/>
    <property type="evidence" value="ECO:0007669"/>
    <property type="project" value="InterPro"/>
</dbReference>
<evidence type="ECO:0000256" key="2">
    <source>
        <dbReference type="ARBA" id="ARBA00022759"/>
    </source>
</evidence>
<reference evidence="5 6" key="1">
    <citation type="submission" date="2019-06" db="EMBL/GenBank/DDBJ databases">
        <title>Whole genome shotgun sequence of Microbacterium testaceum NBRC 12675.</title>
        <authorList>
            <person name="Hosoyama A."/>
            <person name="Uohara A."/>
            <person name="Ohji S."/>
            <person name="Ichikawa N."/>
        </authorList>
    </citation>
    <scope>NUCLEOTIDE SEQUENCE [LARGE SCALE GENOMIC DNA]</scope>
    <source>
        <strain evidence="5 6">NBRC 12675</strain>
    </source>
</reference>
<evidence type="ECO:0000313" key="5">
    <source>
        <dbReference type="EMBL" id="GEB46003.1"/>
    </source>
</evidence>
<dbReference type="EMBL" id="BJML01000005">
    <property type="protein sequence ID" value="GEB46003.1"/>
    <property type="molecule type" value="Genomic_DNA"/>
</dbReference>
<protein>
    <recommendedName>
        <fullName evidence="4">Type II restriction enzyme NaeI domain-containing protein</fullName>
    </recommendedName>
</protein>
<dbReference type="CDD" id="cd22338">
    <property type="entry name" value="NaeI-like"/>
    <property type="match status" value="1"/>
</dbReference>
<dbReference type="InterPro" id="IPR037057">
    <property type="entry name" value="DNA_rep_MutH/T2_RE_sf"/>
</dbReference>
<keyword evidence="2" id="KW-0255">Endonuclease</keyword>
<evidence type="ECO:0000256" key="3">
    <source>
        <dbReference type="ARBA" id="ARBA00022801"/>
    </source>
</evidence>
<dbReference type="GeneID" id="57144633"/>
<keyword evidence="3" id="KW-0378">Hydrolase</keyword>
<dbReference type="Gene3D" id="1.10.10.10">
    <property type="entry name" value="Winged helix-like DNA-binding domain superfamily/Winged helix DNA-binding domain"/>
    <property type="match status" value="1"/>
</dbReference>
<dbReference type="SUPFAM" id="SSF52980">
    <property type="entry name" value="Restriction endonuclease-like"/>
    <property type="match status" value="1"/>
</dbReference>
<dbReference type="RefSeq" id="WP_170210671.1">
    <property type="nucleotide sequence ID" value="NZ_BJML01000005.1"/>
</dbReference>
<sequence>MPDHLADQWSFDPVANETDQALVDVFRAFERADPDGARTARMMRRTLDQLYDGQRTGRYSWAQLHKTERTHFGTLFEINLRREFDDVIDEGAKLDYRICQHDVDCKFSQRMGGWMIPPEAIGQLLFVGYVNDAASEFAVGVVRASPNHLRLGANRDAKVGLNAAGRDAVRWLHRPGELPPNVLLQADPDDVAAIFAPGLSGQARVNELFRRIVRRRIGRNTVATVAQQDDFMKRVRENGGARSLLRPDGYVILGGDYAFHRGIAEQLGVPVPEPGEMVSIRITPAREDDVRTIEVDGVVWRAADDWEIVTGPAPFVPHK</sequence>
<dbReference type="Proteomes" id="UP000319525">
    <property type="component" value="Unassembled WGS sequence"/>
</dbReference>
<accession>A0A4Y3QMX0</accession>
<keyword evidence="1" id="KW-0540">Nuclease</keyword>
<dbReference type="GO" id="GO:0003677">
    <property type="term" value="F:DNA binding"/>
    <property type="evidence" value="ECO:0007669"/>
    <property type="project" value="InterPro"/>
</dbReference>
<dbReference type="GO" id="GO:0009307">
    <property type="term" value="P:DNA restriction-modification system"/>
    <property type="evidence" value="ECO:0007669"/>
    <property type="project" value="InterPro"/>
</dbReference>
<feature type="domain" description="Type II restriction enzyme NaeI" evidence="4">
    <location>
        <begin position="25"/>
        <end position="305"/>
    </location>
</feature>
<dbReference type="InterPro" id="IPR011335">
    <property type="entry name" value="Restrct_endonuc-II-like"/>
</dbReference>
<comment type="caution">
    <text evidence="5">The sequence shown here is derived from an EMBL/GenBank/DDBJ whole genome shotgun (WGS) entry which is preliminary data.</text>
</comment>
<dbReference type="InterPro" id="IPR036388">
    <property type="entry name" value="WH-like_DNA-bd_sf"/>
</dbReference>
<dbReference type="Pfam" id="PF09126">
    <property type="entry name" value="NaeI"/>
    <property type="match status" value="1"/>
</dbReference>